<dbReference type="InterPro" id="IPR037523">
    <property type="entry name" value="VOC_core"/>
</dbReference>
<dbReference type="Proteomes" id="UP000515804">
    <property type="component" value="Chromosome"/>
</dbReference>
<reference evidence="2 3" key="1">
    <citation type="submission" date="2020-08" db="EMBL/GenBank/DDBJ databases">
        <title>Genome sequence of Thermomonas carbonis KCTC 42013T.</title>
        <authorList>
            <person name="Hyun D.-W."/>
            <person name="Bae J.-W."/>
        </authorList>
    </citation>
    <scope>NUCLEOTIDE SEQUENCE [LARGE SCALE GENOMIC DNA]</scope>
    <source>
        <strain evidence="2 3">KCTC 42013</strain>
    </source>
</reference>
<evidence type="ECO:0000313" key="2">
    <source>
        <dbReference type="EMBL" id="QNN68976.1"/>
    </source>
</evidence>
<dbReference type="InterPro" id="IPR049789">
    <property type="entry name" value="ArsI/CadI-like"/>
</dbReference>
<gene>
    <name evidence="2" type="ORF">H9L16_09595</name>
</gene>
<dbReference type="AlphaFoldDB" id="A0A7G9SMA1"/>
<dbReference type="PROSITE" id="PS51819">
    <property type="entry name" value="VOC"/>
    <property type="match status" value="1"/>
</dbReference>
<name>A0A7G9SMA1_9GAMM</name>
<evidence type="ECO:0000313" key="3">
    <source>
        <dbReference type="Proteomes" id="UP000515804"/>
    </source>
</evidence>
<evidence type="ECO:0000259" key="1">
    <source>
        <dbReference type="PROSITE" id="PS51819"/>
    </source>
</evidence>
<accession>A0A7G9SMA1</accession>
<dbReference type="Gene3D" id="3.10.180.10">
    <property type="entry name" value="2,3-Dihydroxybiphenyl 1,2-Dioxygenase, domain 1"/>
    <property type="match status" value="1"/>
</dbReference>
<dbReference type="GO" id="GO:0046686">
    <property type="term" value="P:response to cadmium ion"/>
    <property type="evidence" value="ECO:0007669"/>
    <property type="project" value="TreeGrafter"/>
</dbReference>
<sequence length="165" mass="17672">MNRFHVHLNVADLAGSIRFYNELFGAEPVVRKPDYAKWMLEDPRINFAISNTGRTPGIDHLGLQVDSSEELVALGKRLEAAGGSLIPENAAICCYAQSDKTWTEDPQGTRWETFHSFGEATTYHGADAACATDGGSCTPDVQAMAPMPATTAIAASCCAPKSTCC</sequence>
<dbReference type="Pfam" id="PF00903">
    <property type="entry name" value="Glyoxalase"/>
    <property type="match status" value="1"/>
</dbReference>
<keyword evidence="3" id="KW-1185">Reference proteome</keyword>
<proteinExistence type="predicted"/>
<dbReference type="PANTHER" id="PTHR41294:SF1">
    <property type="entry name" value="CADMIUM-INDUCED PROTEIN CADI"/>
    <property type="match status" value="1"/>
</dbReference>
<protein>
    <submittedName>
        <fullName evidence="2">VOC family protein</fullName>
    </submittedName>
</protein>
<dbReference type="SUPFAM" id="SSF54593">
    <property type="entry name" value="Glyoxalase/Bleomycin resistance protein/Dihydroxybiphenyl dioxygenase"/>
    <property type="match status" value="1"/>
</dbReference>
<organism evidence="2 3">
    <name type="scientific">Thermomonas carbonis</name>
    <dbReference type="NCBI Taxonomy" id="1463158"/>
    <lineage>
        <taxon>Bacteria</taxon>
        <taxon>Pseudomonadati</taxon>
        <taxon>Pseudomonadota</taxon>
        <taxon>Gammaproteobacteria</taxon>
        <taxon>Lysobacterales</taxon>
        <taxon>Lysobacteraceae</taxon>
        <taxon>Thermomonas</taxon>
    </lineage>
</organism>
<feature type="domain" description="VOC" evidence="1">
    <location>
        <begin position="2"/>
        <end position="116"/>
    </location>
</feature>
<dbReference type="RefSeq" id="WP_187551499.1">
    <property type="nucleotide sequence ID" value="NZ_BMZL01000002.1"/>
</dbReference>
<dbReference type="EMBL" id="CP060719">
    <property type="protein sequence ID" value="QNN68976.1"/>
    <property type="molecule type" value="Genomic_DNA"/>
</dbReference>
<dbReference type="KEGG" id="tcn:H9L16_09595"/>
<dbReference type="InterPro" id="IPR052393">
    <property type="entry name" value="Cadmium-induced_rsp"/>
</dbReference>
<dbReference type="PANTHER" id="PTHR41294">
    <property type="entry name" value="CADMIUM-INDUCED PROTEIN CADI"/>
    <property type="match status" value="1"/>
</dbReference>
<dbReference type="NCBIfam" id="NF041414">
    <property type="entry name" value="ArsI_CadI_VOC"/>
    <property type="match status" value="1"/>
</dbReference>
<dbReference type="InterPro" id="IPR004360">
    <property type="entry name" value="Glyas_Fos-R_dOase_dom"/>
</dbReference>
<dbReference type="InterPro" id="IPR029068">
    <property type="entry name" value="Glyas_Bleomycin-R_OHBP_Dase"/>
</dbReference>